<feature type="signal peptide" evidence="10">
    <location>
        <begin position="1"/>
        <end position="17"/>
    </location>
</feature>
<keyword evidence="4" id="KW-0964">Secreted</keyword>
<comment type="caution">
    <text evidence="9">Lacks conserved residue(s) required for the propagation of feature annotation.</text>
</comment>
<sequence length="92" mass="10077">MRFSILAILAIASAAFAFDFDAHPFDQAPHCARQCGERCIESSSCGSHSEDFGCFCRDDAFRAAAISCVKESCGFEEQLDSLVWAKTQCGHF</sequence>
<comment type="subcellular location">
    <subcellularLocation>
        <location evidence="1">Membrane</location>
        <topology evidence="1">Lipid-anchor</topology>
        <topology evidence="1">GPI-anchor</topology>
    </subcellularLocation>
    <subcellularLocation>
        <location evidence="2">Secreted</location>
    </subcellularLocation>
</comment>
<gene>
    <name evidence="12" type="ORF">AOQ84DRAFT_230658</name>
</gene>
<dbReference type="PROSITE" id="PS52012">
    <property type="entry name" value="CFEM"/>
    <property type="match status" value="1"/>
</dbReference>
<evidence type="ECO:0000256" key="6">
    <source>
        <dbReference type="ARBA" id="ARBA00022729"/>
    </source>
</evidence>
<organism evidence="12 13">
    <name type="scientific">Glonium stellatum</name>
    <dbReference type="NCBI Taxonomy" id="574774"/>
    <lineage>
        <taxon>Eukaryota</taxon>
        <taxon>Fungi</taxon>
        <taxon>Dikarya</taxon>
        <taxon>Ascomycota</taxon>
        <taxon>Pezizomycotina</taxon>
        <taxon>Dothideomycetes</taxon>
        <taxon>Pleosporomycetidae</taxon>
        <taxon>Gloniales</taxon>
        <taxon>Gloniaceae</taxon>
        <taxon>Glonium</taxon>
    </lineage>
</organism>
<feature type="domain" description="CFEM" evidence="11">
    <location>
        <begin position="3"/>
        <end position="92"/>
    </location>
</feature>
<dbReference type="EMBL" id="KV749232">
    <property type="protein sequence ID" value="OCL10501.1"/>
    <property type="molecule type" value="Genomic_DNA"/>
</dbReference>
<evidence type="ECO:0000256" key="4">
    <source>
        <dbReference type="ARBA" id="ARBA00022525"/>
    </source>
</evidence>
<keyword evidence="6 10" id="KW-0732">Signal</keyword>
<keyword evidence="9" id="KW-0479">Metal-binding</keyword>
<accession>A0A8E2F4N2</accession>
<evidence type="ECO:0000256" key="8">
    <source>
        <dbReference type="ARBA" id="ARBA00023288"/>
    </source>
</evidence>
<dbReference type="AlphaFoldDB" id="A0A8E2F4N2"/>
<keyword evidence="7 9" id="KW-1015">Disulfide bond</keyword>
<dbReference type="SMART" id="SM00747">
    <property type="entry name" value="CFEM"/>
    <property type="match status" value="1"/>
</dbReference>
<keyword evidence="9" id="KW-0349">Heme</keyword>
<dbReference type="Pfam" id="PF05730">
    <property type="entry name" value="CFEM"/>
    <property type="match status" value="1"/>
</dbReference>
<dbReference type="GO" id="GO:0046872">
    <property type="term" value="F:metal ion binding"/>
    <property type="evidence" value="ECO:0007669"/>
    <property type="project" value="UniProtKB-UniRule"/>
</dbReference>
<evidence type="ECO:0000313" key="13">
    <source>
        <dbReference type="Proteomes" id="UP000250140"/>
    </source>
</evidence>
<keyword evidence="9" id="KW-0408">Iron</keyword>
<comment type="similarity">
    <text evidence="3">Belongs to the RBT5 family.</text>
</comment>
<keyword evidence="5" id="KW-0325">Glycoprotein</keyword>
<feature type="binding site" description="axial binding residue" evidence="9">
    <location>
        <position position="51"/>
    </location>
    <ligand>
        <name>heme</name>
        <dbReference type="ChEBI" id="CHEBI:30413"/>
    </ligand>
    <ligandPart>
        <name>Fe</name>
        <dbReference type="ChEBI" id="CHEBI:18248"/>
    </ligandPart>
</feature>
<dbReference type="Proteomes" id="UP000250140">
    <property type="component" value="Unassembled WGS sequence"/>
</dbReference>
<evidence type="ECO:0000256" key="3">
    <source>
        <dbReference type="ARBA" id="ARBA00010031"/>
    </source>
</evidence>
<keyword evidence="5" id="KW-0472">Membrane</keyword>
<reference evidence="12 13" key="1">
    <citation type="journal article" date="2016" name="Nat. Commun.">
        <title>Ectomycorrhizal ecology is imprinted in the genome of the dominant symbiotic fungus Cenococcum geophilum.</title>
        <authorList>
            <consortium name="DOE Joint Genome Institute"/>
            <person name="Peter M."/>
            <person name="Kohler A."/>
            <person name="Ohm R.A."/>
            <person name="Kuo A."/>
            <person name="Krutzmann J."/>
            <person name="Morin E."/>
            <person name="Arend M."/>
            <person name="Barry K.W."/>
            <person name="Binder M."/>
            <person name="Choi C."/>
            <person name="Clum A."/>
            <person name="Copeland A."/>
            <person name="Grisel N."/>
            <person name="Haridas S."/>
            <person name="Kipfer T."/>
            <person name="LaButti K."/>
            <person name="Lindquist E."/>
            <person name="Lipzen A."/>
            <person name="Maire R."/>
            <person name="Meier B."/>
            <person name="Mihaltcheva S."/>
            <person name="Molinier V."/>
            <person name="Murat C."/>
            <person name="Poggeler S."/>
            <person name="Quandt C.A."/>
            <person name="Sperisen C."/>
            <person name="Tritt A."/>
            <person name="Tisserant E."/>
            <person name="Crous P.W."/>
            <person name="Henrissat B."/>
            <person name="Nehls U."/>
            <person name="Egli S."/>
            <person name="Spatafora J.W."/>
            <person name="Grigoriev I.V."/>
            <person name="Martin F.M."/>
        </authorList>
    </citation>
    <scope>NUCLEOTIDE SEQUENCE [LARGE SCALE GENOMIC DNA]</scope>
    <source>
        <strain evidence="12 13">CBS 207.34</strain>
    </source>
</reference>
<name>A0A8E2F4N2_9PEZI</name>
<evidence type="ECO:0000256" key="1">
    <source>
        <dbReference type="ARBA" id="ARBA00004589"/>
    </source>
</evidence>
<proteinExistence type="inferred from homology"/>
<evidence type="ECO:0000256" key="5">
    <source>
        <dbReference type="ARBA" id="ARBA00022622"/>
    </source>
</evidence>
<dbReference type="GO" id="GO:0005576">
    <property type="term" value="C:extracellular region"/>
    <property type="evidence" value="ECO:0007669"/>
    <property type="project" value="UniProtKB-SubCell"/>
</dbReference>
<dbReference type="InterPro" id="IPR008427">
    <property type="entry name" value="Extracellular_membr_CFEM_dom"/>
</dbReference>
<dbReference type="GO" id="GO:0098552">
    <property type="term" value="C:side of membrane"/>
    <property type="evidence" value="ECO:0007669"/>
    <property type="project" value="UniProtKB-KW"/>
</dbReference>
<feature type="disulfide bond" evidence="9">
    <location>
        <begin position="56"/>
        <end position="89"/>
    </location>
</feature>
<evidence type="ECO:0000256" key="10">
    <source>
        <dbReference type="SAM" id="SignalP"/>
    </source>
</evidence>
<evidence type="ECO:0000256" key="2">
    <source>
        <dbReference type="ARBA" id="ARBA00004613"/>
    </source>
</evidence>
<evidence type="ECO:0000259" key="11">
    <source>
        <dbReference type="PROSITE" id="PS52012"/>
    </source>
</evidence>
<keyword evidence="8" id="KW-0449">Lipoprotein</keyword>
<evidence type="ECO:0000256" key="9">
    <source>
        <dbReference type="PROSITE-ProRule" id="PRU01356"/>
    </source>
</evidence>
<keyword evidence="5" id="KW-0336">GPI-anchor</keyword>
<evidence type="ECO:0000256" key="7">
    <source>
        <dbReference type="ARBA" id="ARBA00023157"/>
    </source>
</evidence>
<protein>
    <recommendedName>
        <fullName evidence="11">CFEM domain-containing protein</fullName>
    </recommendedName>
</protein>
<evidence type="ECO:0000313" key="12">
    <source>
        <dbReference type="EMBL" id="OCL10501.1"/>
    </source>
</evidence>
<keyword evidence="13" id="KW-1185">Reference proteome</keyword>
<feature type="chain" id="PRO_5034963452" description="CFEM domain-containing protein" evidence="10">
    <location>
        <begin position="18"/>
        <end position="92"/>
    </location>
</feature>